<dbReference type="AlphaFoldDB" id="A0A1M6SAI8"/>
<protein>
    <recommendedName>
        <fullName evidence="3">DUF429 domain-containing protein</fullName>
    </recommendedName>
</protein>
<keyword evidence="2" id="KW-1185">Reference proteome</keyword>
<name>A0A1M6SAI8_9AQUI</name>
<reference evidence="1 2" key="1">
    <citation type="submission" date="2016-11" db="EMBL/GenBank/DDBJ databases">
        <authorList>
            <person name="Jaros S."/>
            <person name="Januszkiewicz K."/>
            <person name="Wedrychowicz H."/>
        </authorList>
    </citation>
    <scope>NUCLEOTIDE SEQUENCE [LARGE SCALE GENOMIC DNA]</scope>
    <source>
        <strain evidence="1 2">DSM 19557</strain>
    </source>
</reference>
<gene>
    <name evidence="1" type="ORF">SAMN05444391_0950</name>
</gene>
<evidence type="ECO:0000313" key="1">
    <source>
        <dbReference type="EMBL" id="SHK41741.1"/>
    </source>
</evidence>
<dbReference type="Pfam" id="PF04250">
    <property type="entry name" value="DUF429"/>
    <property type="match status" value="1"/>
</dbReference>
<accession>A0A1M6SAI8</accession>
<dbReference type="Proteomes" id="UP000189810">
    <property type="component" value="Chromosome I"/>
</dbReference>
<dbReference type="STRING" id="381751.SAMN05444391_0950"/>
<dbReference type="EMBL" id="LT670846">
    <property type="protein sequence ID" value="SHK41741.1"/>
    <property type="molecule type" value="Genomic_DNA"/>
</dbReference>
<evidence type="ECO:0000313" key="2">
    <source>
        <dbReference type="Proteomes" id="UP000189810"/>
    </source>
</evidence>
<proteinExistence type="predicted"/>
<dbReference type="InterPro" id="IPR007362">
    <property type="entry name" value="DUF429"/>
</dbReference>
<evidence type="ECO:0008006" key="3">
    <source>
        <dbReference type="Google" id="ProtNLM"/>
    </source>
</evidence>
<organism evidence="1 2">
    <name type="scientific">Thermocrinis minervae</name>
    <dbReference type="NCBI Taxonomy" id="381751"/>
    <lineage>
        <taxon>Bacteria</taxon>
        <taxon>Pseudomonadati</taxon>
        <taxon>Aquificota</taxon>
        <taxon>Aquificia</taxon>
        <taxon>Aquificales</taxon>
        <taxon>Aquificaceae</taxon>
        <taxon>Thermocrinis</taxon>
    </lineage>
</organism>
<sequence>MAGSEKRNTGVAFFQKGIVKTFVVKSDGELMEICRGFRLIFVDAPLSIPKGRKNIDDRGEHFRECDRELRRRGIKFFPVTLGPMRQLTKRAINLKGLWESEGKRVYETYPGAFYDLMGVPRKDKQAILSFYRSFLKLEEKAYTQDELDAVACLVVGLLFNLGLHEVIGGEDGTIVLPKSQEALALLRGT</sequence>